<evidence type="ECO:0000256" key="1">
    <source>
        <dbReference type="SAM" id="MobiDB-lite"/>
    </source>
</evidence>
<organism evidence="2 3">
    <name type="scientific">Caerostris extrusa</name>
    <name type="common">Bark spider</name>
    <name type="synonym">Caerostris bankana</name>
    <dbReference type="NCBI Taxonomy" id="172846"/>
    <lineage>
        <taxon>Eukaryota</taxon>
        <taxon>Metazoa</taxon>
        <taxon>Ecdysozoa</taxon>
        <taxon>Arthropoda</taxon>
        <taxon>Chelicerata</taxon>
        <taxon>Arachnida</taxon>
        <taxon>Araneae</taxon>
        <taxon>Araneomorphae</taxon>
        <taxon>Entelegynae</taxon>
        <taxon>Araneoidea</taxon>
        <taxon>Araneidae</taxon>
        <taxon>Caerostris</taxon>
    </lineage>
</organism>
<comment type="caution">
    <text evidence="2">The sequence shown here is derived from an EMBL/GenBank/DDBJ whole genome shotgun (WGS) entry which is preliminary data.</text>
</comment>
<dbReference type="EMBL" id="BPLR01001878">
    <property type="protein sequence ID" value="GIX67448.1"/>
    <property type="molecule type" value="Genomic_DNA"/>
</dbReference>
<evidence type="ECO:0000313" key="3">
    <source>
        <dbReference type="Proteomes" id="UP001054945"/>
    </source>
</evidence>
<reference evidence="2 3" key="1">
    <citation type="submission" date="2021-06" db="EMBL/GenBank/DDBJ databases">
        <title>Caerostris extrusa draft genome.</title>
        <authorList>
            <person name="Kono N."/>
            <person name="Arakawa K."/>
        </authorList>
    </citation>
    <scope>NUCLEOTIDE SEQUENCE [LARGE SCALE GENOMIC DNA]</scope>
</reference>
<protein>
    <submittedName>
        <fullName evidence="2">Uncharacterized protein</fullName>
    </submittedName>
</protein>
<evidence type="ECO:0000313" key="2">
    <source>
        <dbReference type="EMBL" id="GIX67448.1"/>
    </source>
</evidence>
<accession>A0AAV4M544</accession>
<gene>
    <name evidence="2" type="ORF">CEXT_420961</name>
</gene>
<dbReference type="Proteomes" id="UP001054945">
    <property type="component" value="Unassembled WGS sequence"/>
</dbReference>
<dbReference type="AlphaFoldDB" id="A0AAV4M544"/>
<sequence length="79" mass="8435">MEEQQLNDLFFLPKKPISRNPTVASSELHVGGTERVRPSKNSGDGRQGQTALAHHEAVAPMKKKKARTNLLGSASGGIG</sequence>
<feature type="compositionally biased region" description="Polar residues" evidence="1">
    <location>
        <begin position="39"/>
        <end position="50"/>
    </location>
</feature>
<proteinExistence type="predicted"/>
<keyword evidence="3" id="KW-1185">Reference proteome</keyword>
<feature type="region of interest" description="Disordered" evidence="1">
    <location>
        <begin position="15"/>
        <end position="79"/>
    </location>
</feature>
<name>A0AAV4M544_CAEEX</name>